<accession>A0A820F2I7</accession>
<evidence type="ECO:0000313" key="2">
    <source>
        <dbReference type="Proteomes" id="UP000663823"/>
    </source>
</evidence>
<dbReference type="AlphaFoldDB" id="A0A820F2I7"/>
<gene>
    <name evidence="1" type="ORF">OTI717_LOCUS40655</name>
</gene>
<sequence length="39" mass="4654">DEPRIESPRKIIIEEQVIELCHEALKILFDQNKDFSNRS</sequence>
<dbReference type="Proteomes" id="UP000663823">
    <property type="component" value="Unassembled WGS sequence"/>
</dbReference>
<feature type="non-terminal residue" evidence="1">
    <location>
        <position position="1"/>
    </location>
</feature>
<organism evidence="1 2">
    <name type="scientific">Rotaria sordida</name>
    <dbReference type="NCBI Taxonomy" id="392033"/>
    <lineage>
        <taxon>Eukaryota</taxon>
        <taxon>Metazoa</taxon>
        <taxon>Spiralia</taxon>
        <taxon>Gnathifera</taxon>
        <taxon>Rotifera</taxon>
        <taxon>Eurotatoria</taxon>
        <taxon>Bdelloidea</taxon>
        <taxon>Philodinida</taxon>
        <taxon>Philodinidae</taxon>
        <taxon>Rotaria</taxon>
    </lineage>
</organism>
<name>A0A820F2I7_9BILA</name>
<reference evidence="1" key="1">
    <citation type="submission" date="2021-02" db="EMBL/GenBank/DDBJ databases">
        <authorList>
            <person name="Nowell W R."/>
        </authorList>
    </citation>
    <scope>NUCLEOTIDE SEQUENCE</scope>
</reference>
<dbReference type="EMBL" id="CAJOAX010034163">
    <property type="protein sequence ID" value="CAF4257601.1"/>
    <property type="molecule type" value="Genomic_DNA"/>
</dbReference>
<evidence type="ECO:0000313" key="1">
    <source>
        <dbReference type="EMBL" id="CAF4257601.1"/>
    </source>
</evidence>
<protein>
    <submittedName>
        <fullName evidence="1">Uncharacterized protein</fullName>
    </submittedName>
</protein>
<feature type="non-terminal residue" evidence="1">
    <location>
        <position position="39"/>
    </location>
</feature>
<proteinExistence type="predicted"/>
<comment type="caution">
    <text evidence="1">The sequence shown here is derived from an EMBL/GenBank/DDBJ whole genome shotgun (WGS) entry which is preliminary data.</text>
</comment>